<feature type="region of interest" description="Disordered" evidence="1">
    <location>
        <begin position="1365"/>
        <end position="1407"/>
    </location>
</feature>
<feature type="region of interest" description="Disordered" evidence="1">
    <location>
        <begin position="1"/>
        <end position="25"/>
    </location>
</feature>
<dbReference type="Gene3D" id="2.130.10.30">
    <property type="entry name" value="Regulator of chromosome condensation 1/beta-lactamase-inhibitor protein II"/>
    <property type="match status" value="2"/>
</dbReference>
<organism evidence="3 4">
    <name type="scientific">Symbiodinium microadriaticum</name>
    <name type="common">Dinoflagellate</name>
    <name type="synonym">Zooxanthella microadriatica</name>
    <dbReference type="NCBI Taxonomy" id="2951"/>
    <lineage>
        <taxon>Eukaryota</taxon>
        <taxon>Sar</taxon>
        <taxon>Alveolata</taxon>
        <taxon>Dinophyceae</taxon>
        <taxon>Suessiales</taxon>
        <taxon>Symbiodiniaceae</taxon>
        <taxon>Symbiodinium</taxon>
    </lineage>
</organism>
<feature type="compositionally biased region" description="Low complexity" evidence="1">
    <location>
        <begin position="330"/>
        <end position="342"/>
    </location>
</feature>
<protein>
    <recommendedName>
        <fullName evidence="2">Ubiquitin-like domain-containing protein</fullName>
    </recommendedName>
</protein>
<dbReference type="InterPro" id="IPR029071">
    <property type="entry name" value="Ubiquitin-like_domsf"/>
</dbReference>
<comment type="caution">
    <text evidence="3">The sequence shown here is derived from an EMBL/GenBank/DDBJ whole genome shotgun (WGS) entry which is preliminary data.</text>
</comment>
<feature type="region of interest" description="Disordered" evidence="1">
    <location>
        <begin position="1248"/>
        <end position="1304"/>
    </location>
</feature>
<evidence type="ECO:0000256" key="1">
    <source>
        <dbReference type="SAM" id="MobiDB-lite"/>
    </source>
</evidence>
<evidence type="ECO:0000313" key="4">
    <source>
        <dbReference type="Proteomes" id="UP000186817"/>
    </source>
</evidence>
<name>A0A1Q9D812_SYMMI</name>
<dbReference type="PANTHER" id="PTHR10699">
    <property type="entry name" value="NEUROMODULIN"/>
    <property type="match status" value="1"/>
</dbReference>
<feature type="region of interest" description="Disordered" evidence="1">
    <location>
        <begin position="330"/>
        <end position="378"/>
    </location>
</feature>
<proteinExistence type="predicted"/>
<evidence type="ECO:0000313" key="3">
    <source>
        <dbReference type="EMBL" id="OLP91278.1"/>
    </source>
</evidence>
<evidence type="ECO:0000259" key="2">
    <source>
        <dbReference type="PROSITE" id="PS50053"/>
    </source>
</evidence>
<feature type="domain" description="Ubiquitin-like" evidence="2">
    <location>
        <begin position="1427"/>
        <end position="1498"/>
    </location>
</feature>
<dbReference type="InterPro" id="IPR009091">
    <property type="entry name" value="RCC1/BLIP-II"/>
</dbReference>
<dbReference type="Proteomes" id="UP000186817">
    <property type="component" value="Unassembled WGS sequence"/>
</dbReference>
<reference evidence="3 4" key="1">
    <citation type="submission" date="2016-02" db="EMBL/GenBank/DDBJ databases">
        <title>Genome analysis of coral dinoflagellate symbionts highlights evolutionary adaptations to a symbiotic lifestyle.</title>
        <authorList>
            <person name="Aranda M."/>
            <person name="Li Y."/>
            <person name="Liew Y.J."/>
            <person name="Baumgarten S."/>
            <person name="Simakov O."/>
            <person name="Wilson M."/>
            <person name="Piel J."/>
            <person name="Ashoor H."/>
            <person name="Bougouffa S."/>
            <person name="Bajic V.B."/>
            <person name="Ryu T."/>
            <person name="Ravasi T."/>
            <person name="Bayer T."/>
            <person name="Micklem G."/>
            <person name="Kim H."/>
            <person name="Bhak J."/>
            <person name="Lajeunesse T.C."/>
            <person name="Voolstra C.R."/>
        </authorList>
    </citation>
    <scope>NUCLEOTIDE SEQUENCE [LARGE SCALE GENOMIC DNA]</scope>
    <source>
        <strain evidence="3 4">CCMP2467</strain>
    </source>
</reference>
<dbReference type="SUPFAM" id="SSF50985">
    <property type="entry name" value="RCC1/BLIP-II"/>
    <property type="match status" value="1"/>
</dbReference>
<dbReference type="EMBL" id="LSRX01000673">
    <property type="protein sequence ID" value="OLP91278.1"/>
    <property type="molecule type" value="Genomic_DNA"/>
</dbReference>
<dbReference type="PROSITE" id="PS50053">
    <property type="entry name" value="UBIQUITIN_2"/>
    <property type="match status" value="1"/>
</dbReference>
<dbReference type="SUPFAM" id="SSF54236">
    <property type="entry name" value="Ubiquitin-like"/>
    <property type="match status" value="1"/>
</dbReference>
<gene>
    <name evidence="3" type="ORF">AK812_SmicGene27052</name>
</gene>
<dbReference type="InterPro" id="IPR000626">
    <property type="entry name" value="Ubiquitin-like_dom"/>
</dbReference>
<feature type="compositionally biased region" description="Low complexity" evidence="1">
    <location>
        <begin position="9"/>
        <end position="22"/>
    </location>
</feature>
<accession>A0A1Q9D812</accession>
<dbReference type="GO" id="GO:0005516">
    <property type="term" value="F:calmodulin binding"/>
    <property type="evidence" value="ECO:0007669"/>
    <property type="project" value="TreeGrafter"/>
</dbReference>
<dbReference type="PANTHER" id="PTHR10699:SF11">
    <property type="entry name" value="IGLOO, ISOFORM A"/>
    <property type="match status" value="1"/>
</dbReference>
<sequence length="1837" mass="200290">MAGKKPVQKSAAKATGAKAPGKQEGILVKQEPNATTGYGRFVLPCTETAVFQTDERGVPISDGDILCMNTVRRLFPHLTMKEAGALINSPPADDPNLKKNFMRAREAVKIEMENQLLPTFTPSSSVTAVNMFGHEIYEKCALMTAEQVAKTFGKSPQQLGMEVFSTPNLSASQEHNYYPISLDGLPEGLRGLRRCKVYFSRHCSHAENWLTPETQLIKGQGVNVFDYVFNSKYSNTRPAKVATQNVQTFSHWEEVAQKLENAMASALAQAKEQRSGLEAAEVPVDEEAVQQSRQAMEAMEGFGDGFELEAAAKRKRRKLDNKAAAAAASAQAAAGSNSRGGSKLPPQMPTPAAAITDEDADMKSVSQRSGTKKDQEQEALLRSLDPDMRKVALAHLSGKVTSSAKSLIHLNVKTFLDKAQRILDGLNQSRPDSDEFEKLAVRVKQCKAAHAVVNCNDLGTVSTAELRDCIATLEPYWAEMPAVLQVDVNNAITKGLLSDLQEMQPKDTAVGEAGVDLAEKIVLSQIPRKDPGQWSGETFLQGAIMESCVSQVESLLQEIASGFAGPSASEELEGLAKKSTTVLQATGEAMIAVLNGDAFRKMFRSPEVYKTNLQLLATAYLKHMASARAMVDAWKDRDSEDLLQPGFDTLLQCLERVEKVMRFVSHVWSFKGPWETSSKDVVDLLNSKGDNLERSLANIASKEPAWKAAIDDVVRTATTSRTLEPLKQRVKATLEESKLTYGSMNTVLDEFEKLQAGVRSADLEEITSLLSKKILKISQGILSKEPEQLLSLSLKEEELRTLIRGLEIFRLLPGMQDQCEELKRWATEHGQLLMKNDFLAFAELSSKNGIADMAAFESIMKRCGSDMTLPKTVETGVRVTGLAVSALVGLVAEVKANKGALQQLHITGRVGLIKKVLALYYPPEHTLFECVQLHTDVLKAGVAFSNVLNKLPNSLTNKHAAKDMGAEKTRTLLLSVLSRCDAMNKSMNILAERVKQEESVREAEAAASGDGAAAAEAEFLNTHQASMWDVNTRDFLVPLMTDENLMDCVARACVYFKDTLCGLREKLEKGLGAAMGDKSWRHHFQGRAIGDLSLEEILQTASTSLLTVTLKGNALRTELANCIKEMDQATTFQDAVSTVSSWESGVVEAIESLGEEIQSSQVVIKESHALFNEMVFVLALQMPRDKAEDAQTIVNQQWTKLLAETGGCSSDDIFPPLEKYVREFMAENAERKRKLEEAEREAQRQEEEARRRRKREEEEQERERERERQRKEEAVRKAEEERERRARLRQQQEDEKKRSEQERLEMVKKRAKEIEERQRQAEEEFVANSADNRKKALKIDVRAPSALPEAAEPAAAAGVFSSVARTPRKAETPQEARPMKAAREVKEAKVQQQEEEEEPEAKESAKEVGVLGVSGVYGDPKGDNMPIDVTVGLLSGKTATVTADLDEEVATLKRRAETALGVGRGRLVGSTGTVLDANASVQRARLQDGDFLTLHINRVQVQAAFRAFAAILGDGTVVTWGSVHEGGDSSAVQDQLKNVQQIQASNVTFAAILGDGSVVTWGDADEGGDSSAVQDQLKNVQQIQASHVVFAAILGDGSVVTWGDAHRGGDSSAVQGQLKNVQQIQASWGAFAAILGDRSVVTWGSAAHGADSSAVQDQLKNVQQIQASNVVFAAILGDGSVVTWGDAHRGGDSSAVQGQLKNVQQIQASWGAFAAILGDRSVVTWGSAAHGADSSAVQDQLKNVQQIQASNVVFAAILGDGSVVTWGDAHRGGDSSAVQDQLKNVQQIQASYSAFAAMLPDRSLRSGSLLEVYESLLQRCGLRQGADDEAGVRILGE</sequence>
<dbReference type="OrthoDB" id="420405at2759"/>
<keyword evidence="4" id="KW-1185">Reference proteome</keyword>
<feature type="compositionally biased region" description="Basic and acidic residues" evidence="1">
    <location>
        <begin position="1368"/>
        <end position="1389"/>
    </location>
</feature>